<accession>A0AAV0UHU0</accession>
<keyword evidence="4" id="KW-1185">Reference proteome</keyword>
<dbReference type="AlphaFoldDB" id="A0AAV0UHU0"/>
<evidence type="ECO:0000256" key="1">
    <source>
        <dbReference type="SAM" id="Coils"/>
    </source>
</evidence>
<keyword evidence="2" id="KW-0812">Transmembrane</keyword>
<dbReference type="GO" id="GO:0031204">
    <property type="term" value="P:post-translational protein targeting to membrane, translocation"/>
    <property type="evidence" value="ECO:0007669"/>
    <property type="project" value="InterPro"/>
</dbReference>
<reference evidence="3" key="1">
    <citation type="submission" date="2022-12" db="EMBL/GenBank/DDBJ databases">
        <authorList>
            <person name="Webb A."/>
        </authorList>
    </citation>
    <scope>NUCLEOTIDE SEQUENCE</scope>
    <source>
        <strain evidence="3">Hp1</strain>
    </source>
</reference>
<proteinExistence type="predicted"/>
<evidence type="ECO:0008006" key="5">
    <source>
        <dbReference type="Google" id="ProtNLM"/>
    </source>
</evidence>
<keyword evidence="2" id="KW-1133">Transmembrane helix</keyword>
<keyword evidence="1" id="KW-0175">Coiled coil</keyword>
<dbReference type="GO" id="GO:0031207">
    <property type="term" value="C:Sec62/Sec63 complex"/>
    <property type="evidence" value="ECO:0007669"/>
    <property type="project" value="InterPro"/>
</dbReference>
<evidence type="ECO:0000313" key="3">
    <source>
        <dbReference type="EMBL" id="CAI5735898.1"/>
    </source>
</evidence>
<gene>
    <name evidence="3" type="ORF">HBR001_LOCUS6641</name>
</gene>
<evidence type="ECO:0000313" key="4">
    <source>
        <dbReference type="Proteomes" id="UP001162031"/>
    </source>
</evidence>
<name>A0AAV0UHU0_HYABA</name>
<keyword evidence="2" id="KW-0472">Membrane</keyword>
<organism evidence="3 4">
    <name type="scientific">Hyaloperonospora brassicae</name>
    <name type="common">Brassica downy mildew</name>
    <name type="synonym">Peronospora brassicae</name>
    <dbReference type="NCBI Taxonomy" id="162125"/>
    <lineage>
        <taxon>Eukaryota</taxon>
        <taxon>Sar</taxon>
        <taxon>Stramenopiles</taxon>
        <taxon>Oomycota</taxon>
        <taxon>Peronosporomycetes</taxon>
        <taxon>Peronosporales</taxon>
        <taxon>Peronosporaceae</taxon>
        <taxon>Hyaloperonospora</taxon>
    </lineage>
</organism>
<comment type="caution">
    <text evidence="3">The sequence shown here is derived from an EMBL/GenBank/DDBJ whole genome shotgun (WGS) entry which is preliminary data.</text>
</comment>
<dbReference type="EMBL" id="CANTFL010001293">
    <property type="protein sequence ID" value="CAI5735898.1"/>
    <property type="molecule type" value="Genomic_DNA"/>
</dbReference>
<feature type="transmembrane region" description="Helical" evidence="2">
    <location>
        <begin position="7"/>
        <end position="28"/>
    </location>
</feature>
<protein>
    <recommendedName>
        <fullName evidence="5">RxLR effector candidate protein</fullName>
    </recommendedName>
</protein>
<dbReference type="Proteomes" id="UP001162031">
    <property type="component" value="Unassembled WGS sequence"/>
</dbReference>
<dbReference type="Pfam" id="PF09802">
    <property type="entry name" value="Sec66"/>
    <property type="match status" value="1"/>
</dbReference>
<feature type="coiled-coil region" evidence="1">
    <location>
        <begin position="113"/>
        <end position="205"/>
    </location>
</feature>
<evidence type="ECO:0000256" key="2">
    <source>
        <dbReference type="SAM" id="Phobius"/>
    </source>
</evidence>
<sequence>MWTELELVVLGVTVVTVALLITAARVLMPQKTDEVDESLQAMINGFDFALPDEVEEYRQCKAAHGDDTDKCFQLLFRRAVADIPLIRKIQSESSGIQRLKKNDILKDGSFLSYKLAEELINEEINDVRREAEELKPGEGWPDKIFPQAVQFMSQIAEQQAATQRKAAEAQAKAMQAAHAKAMLQAEAAEIAVKHIEAQVAATESEKGKMRKRK</sequence>
<dbReference type="InterPro" id="IPR018624">
    <property type="entry name" value="Sec66"/>
</dbReference>